<reference evidence="2" key="1">
    <citation type="submission" date="2021-02" db="EMBL/GenBank/DDBJ databases">
        <authorList>
            <person name="Nowell W R."/>
        </authorList>
    </citation>
    <scope>NUCLEOTIDE SEQUENCE</scope>
</reference>
<dbReference type="AlphaFoldDB" id="A0A822CMJ7"/>
<dbReference type="GO" id="GO:0020037">
    <property type="term" value="F:heme binding"/>
    <property type="evidence" value="ECO:0007669"/>
    <property type="project" value="InterPro"/>
</dbReference>
<evidence type="ECO:0000313" key="3">
    <source>
        <dbReference type="EMBL" id="CAF5048626.1"/>
    </source>
</evidence>
<dbReference type="InterPro" id="IPR024096">
    <property type="entry name" value="NO_sig/Golgi_transp_ligand-bd"/>
</dbReference>
<evidence type="ECO:0000313" key="2">
    <source>
        <dbReference type="EMBL" id="CAF5047978.1"/>
    </source>
</evidence>
<comment type="caution">
    <text evidence="2">The sequence shown here is derived from an EMBL/GenBank/DDBJ whole genome shotgun (WGS) entry which is preliminary data.</text>
</comment>
<dbReference type="EMBL" id="CAJOBR010049789">
    <property type="protein sequence ID" value="CAF5047978.1"/>
    <property type="molecule type" value="Genomic_DNA"/>
</dbReference>
<dbReference type="SUPFAM" id="SSF111126">
    <property type="entry name" value="Ligand-binding domain in the NO signalling and Golgi transport"/>
    <property type="match status" value="1"/>
</dbReference>
<protein>
    <recommendedName>
        <fullName evidence="1">Heme NO-binding domain-containing protein</fullName>
    </recommendedName>
</protein>
<dbReference type="Gene3D" id="3.90.1520.10">
    <property type="entry name" value="H-NOX domain"/>
    <property type="match status" value="1"/>
</dbReference>
<accession>A0A822CMJ7</accession>
<feature type="domain" description="Heme NO-binding" evidence="1">
    <location>
        <begin position="3"/>
        <end position="50"/>
    </location>
</feature>
<organism evidence="2 4">
    <name type="scientific">Rotaria socialis</name>
    <dbReference type="NCBI Taxonomy" id="392032"/>
    <lineage>
        <taxon>Eukaryota</taxon>
        <taxon>Metazoa</taxon>
        <taxon>Spiralia</taxon>
        <taxon>Gnathifera</taxon>
        <taxon>Rotifera</taxon>
        <taxon>Eurotatoria</taxon>
        <taxon>Bdelloidea</taxon>
        <taxon>Philodinida</taxon>
        <taxon>Philodinidae</taxon>
        <taxon>Rotaria</taxon>
    </lineage>
</organism>
<feature type="non-terminal residue" evidence="2">
    <location>
        <position position="51"/>
    </location>
</feature>
<gene>
    <name evidence="2" type="ORF">QYT958_LOCUS41863</name>
    <name evidence="3" type="ORF">QYT958_LOCUS41899</name>
</gene>
<evidence type="ECO:0000259" key="1">
    <source>
        <dbReference type="Pfam" id="PF07700"/>
    </source>
</evidence>
<dbReference type="Pfam" id="PF07700">
    <property type="entry name" value="HNOB"/>
    <property type="match status" value="1"/>
</dbReference>
<sequence>MIYGILLESCRDGICHAYGSATWQRVVEELNFESESFTTLGRYDEALVERI</sequence>
<dbReference type="InterPro" id="IPR038158">
    <property type="entry name" value="H-NOX_domain_sf"/>
</dbReference>
<dbReference type="InterPro" id="IPR011644">
    <property type="entry name" value="Heme_NO-bd"/>
</dbReference>
<name>A0A822CMJ7_9BILA</name>
<dbReference type="Proteomes" id="UP000663848">
    <property type="component" value="Unassembled WGS sequence"/>
</dbReference>
<proteinExistence type="predicted"/>
<evidence type="ECO:0000313" key="4">
    <source>
        <dbReference type="Proteomes" id="UP000663848"/>
    </source>
</evidence>
<dbReference type="EMBL" id="CAJOBR010050079">
    <property type="protein sequence ID" value="CAF5048626.1"/>
    <property type="molecule type" value="Genomic_DNA"/>
</dbReference>